<dbReference type="AlphaFoldDB" id="A0A7X9SXL2"/>
<reference evidence="2 3" key="1">
    <citation type="submission" date="2020-04" db="EMBL/GenBank/DDBJ databases">
        <authorList>
            <person name="Hitch T.C.A."/>
            <person name="Wylensek D."/>
            <person name="Clavel T."/>
        </authorList>
    </citation>
    <scope>NUCLEOTIDE SEQUENCE [LARGE SCALE GENOMIC DNA]</scope>
    <source>
        <strain evidence="2 3">BL-383-APC-2I</strain>
    </source>
</reference>
<gene>
    <name evidence="2" type="ORF">HF852_10005</name>
</gene>
<dbReference type="EMBL" id="JABAGA010000006">
    <property type="protein sequence ID" value="NMF09923.1"/>
    <property type="molecule type" value="Genomic_DNA"/>
</dbReference>
<accession>A0A7X9SXL2</accession>
<protein>
    <submittedName>
        <fullName evidence="2">Uncharacterized protein</fullName>
    </submittedName>
</protein>
<name>A0A7X9SXL2_9CORY</name>
<evidence type="ECO:0000313" key="3">
    <source>
        <dbReference type="Proteomes" id="UP000589552"/>
    </source>
</evidence>
<sequence>MTFTNETIDHLFTAPGALRGVLADACAGDADPGGTSAGGGLICPDADLDFHPDELGLFDAFDVIDEMRDDLPNPKHAWRDDDGTRVTLVAETGEMLVASYTVIELGHRSGGTRAGGAAWDVAAFGAGGFPVPVGVAKRGFEPAMTKTAKTAEGLRKIVARMFAGWVSDETRRARDRKREQMKRLTEKNRAKAIEWLEGLHGALEMGDRESHRGDLDGHHWLDGFDDPELAYAVVRYRESGRDVLRVMWLDLTSVDDAVADLKECRVESIEAADLIGDEAVWQILTWDDENRTPADWTAA</sequence>
<dbReference type="Proteomes" id="UP000589552">
    <property type="component" value="Unassembled WGS sequence"/>
</dbReference>
<comment type="caution">
    <text evidence="2">The sequence shown here is derived from an EMBL/GenBank/DDBJ whole genome shotgun (WGS) entry which is preliminary data.</text>
</comment>
<feature type="coiled-coil region" evidence="1">
    <location>
        <begin position="167"/>
        <end position="194"/>
    </location>
</feature>
<organism evidence="2 3">
    <name type="scientific">Corynebacterium xerosis</name>
    <dbReference type="NCBI Taxonomy" id="1725"/>
    <lineage>
        <taxon>Bacteria</taxon>
        <taxon>Bacillati</taxon>
        <taxon>Actinomycetota</taxon>
        <taxon>Actinomycetes</taxon>
        <taxon>Mycobacteriales</taxon>
        <taxon>Corynebacteriaceae</taxon>
        <taxon>Corynebacterium</taxon>
    </lineage>
</organism>
<keyword evidence="1" id="KW-0175">Coiled coil</keyword>
<evidence type="ECO:0000256" key="1">
    <source>
        <dbReference type="SAM" id="Coils"/>
    </source>
</evidence>
<dbReference type="RefSeq" id="WP_168938146.1">
    <property type="nucleotide sequence ID" value="NZ_JABAGA010000006.1"/>
</dbReference>
<evidence type="ECO:0000313" key="2">
    <source>
        <dbReference type="EMBL" id="NMF09923.1"/>
    </source>
</evidence>
<proteinExistence type="predicted"/>